<sequence>MSFLQPWMLFALPIALLPIVIHLINQRRYQTTQWAAMMFLLAANRMNRGYAKIRQWAILALRTMVLLALIVAIGRPLASGSLGGGLIGSLSGGASANTIVLLDRSPSMSANAAGGARTKLEAGVAQIAETLGTLGVQRLWLIDSNTVLASDTQAARELASPEELLEVPQTGPSDASADIPAMMLAALDTIQANSMGQTDVWICSDGQQTDWQARDGRWPSLREALAPLGRRVRFRLLSVSGSDQPNRSIRIDELQVRGEGDERELWISGKIQNSSNDEDPPDASKQSSSVRMDLAGAESIVELPLESASGEFSQVRVPLGSDQERGYGHVSLPADGNNADNTFYFAFDQPPPRRSVIVSENEEVAKVLSLAAGISSDAGSEASAEVITTSEIPAIAWGETALILWQAPLPTGAKHEGTRQRLQGFLDRGGRVIFFPSENPNATDELFGVSYENWTKLGDDVTISSWRGENDLLGKTLAGMSLPVGKLVVRRLASMSGETTTLAKLSNDQPMLVRVPTEKGGVYFCGTTPFSLDSSLSSDGIVLYVMIQRALIEGAESLANTGRYDAGTVDVEAASNWRRVQGKEDALSTEHAFSAGVYADEDRFNAINRSQAEDSPGRLSTDQVDELFQGLVLERVSQSGGEANSLVDEVWRAFLILMLIAMVGEAILCLPRRSAETASPKFGGVTT</sequence>
<dbReference type="InterPro" id="IPR011933">
    <property type="entry name" value="Double_TM_dom"/>
</dbReference>
<feature type="transmembrane region" description="Helical" evidence="2">
    <location>
        <begin position="6"/>
        <end position="24"/>
    </location>
</feature>
<name>A0ABS8NJS0_9BACT</name>
<keyword evidence="2" id="KW-0472">Membrane</keyword>
<evidence type="ECO:0000259" key="3">
    <source>
        <dbReference type="Pfam" id="PF07584"/>
    </source>
</evidence>
<dbReference type="RefSeq" id="WP_230274738.1">
    <property type="nucleotide sequence ID" value="NZ_JAJKFW010000025.1"/>
</dbReference>
<feature type="domain" description="Aerotolerance regulator N-terminal" evidence="3">
    <location>
        <begin position="1"/>
        <end position="76"/>
    </location>
</feature>
<dbReference type="Pfam" id="PF07584">
    <property type="entry name" value="BatA"/>
    <property type="match status" value="1"/>
</dbReference>
<keyword evidence="5" id="KW-1185">Reference proteome</keyword>
<protein>
    <submittedName>
        <fullName evidence="4">BatA domain-containing protein</fullName>
    </submittedName>
</protein>
<dbReference type="EMBL" id="JAJKFW010000025">
    <property type="protein sequence ID" value="MCC9643787.1"/>
    <property type="molecule type" value="Genomic_DNA"/>
</dbReference>
<dbReference type="Proteomes" id="UP001430306">
    <property type="component" value="Unassembled WGS sequence"/>
</dbReference>
<keyword evidence="2" id="KW-0812">Transmembrane</keyword>
<dbReference type="InterPro" id="IPR024163">
    <property type="entry name" value="Aerotolerance_reg_N"/>
</dbReference>
<reference evidence="4" key="1">
    <citation type="submission" date="2021-11" db="EMBL/GenBank/DDBJ databases">
        <title>Genome sequence.</title>
        <authorList>
            <person name="Sun Q."/>
        </authorList>
    </citation>
    <scope>NUCLEOTIDE SEQUENCE</scope>
    <source>
        <strain evidence="4">JC740</strain>
    </source>
</reference>
<evidence type="ECO:0000313" key="5">
    <source>
        <dbReference type="Proteomes" id="UP001430306"/>
    </source>
</evidence>
<proteinExistence type="predicted"/>
<keyword evidence="2" id="KW-1133">Transmembrane helix</keyword>
<feature type="transmembrane region" description="Helical" evidence="2">
    <location>
        <begin position="56"/>
        <end position="74"/>
    </location>
</feature>
<gene>
    <name evidence="4" type="ORF">LOC71_15990</name>
</gene>
<organism evidence="4 5">
    <name type="scientific">Rhodopirellula halodulae</name>
    <dbReference type="NCBI Taxonomy" id="2894198"/>
    <lineage>
        <taxon>Bacteria</taxon>
        <taxon>Pseudomonadati</taxon>
        <taxon>Planctomycetota</taxon>
        <taxon>Planctomycetia</taxon>
        <taxon>Pirellulales</taxon>
        <taxon>Pirellulaceae</taxon>
        <taxon>Rhodopirellula</taxon>
    </lineage>
</organism>
<dbReference type="InterPro" id="IPR029062">
    <property type="entry name" value="Class_I_gatase-like"/>
</dbReference>
<evidence type="ECO:0000256" key="2">
    <source>
        <dbReference type="SAM" id="Phobius"/>
    </source>
</evidence>
<comment type="caution">
    <text evidence="4">The sequence shown here is derived from an EMBL/GenBank/DDBJ whole genome shotgun (WGS) entry which is preliminary data.</text>
</comment>
<dbReference type="Gene3D" id="3.40.50.880">
    <property type="match status" value="1"/>
</dbReference>
<evidence type="ECO:0000256" key="1">
    <source>
        <dbReference type="SAM" id="MobiDB-lite"/>
    </source>
</evidence>
<accession>A0ABS8NJS0</accession>
<dbReference type="NCBIfam" id="TIGR02226">
    <property type="entry name" value="two_anch"/>
    <property type="match status" value="1"/>
</dbReference>
<feature type="region of interest" description="Disordered" evidence="1">
    <location>
        <begin position="269"/>
        <end position="290"/>
    </location>
</feature>
<dbReference type="PANTHER" id="PTHR37464:SF1">
    <property type="entry name" value="BLL2463 PROTEIN"/>
    <property type="match status" value="1"/>
</dbReference>
<evidence type="ECO:0000313" key="4">
    <source>
        <dbReference type="EMBL" id="MCC9643787.1"/>
    </source>
</evidence>
<dbReference type="PANTHER" id="PTHR37464">
    <property type="entry name" value="BLL2463 PROTEIN"/>
    <property type="match status" value="1"/>
</dbReference>